<gene>
    <name evidence="5" type="ORF">HNR73_000173</name>
</gene>
<keyword evidence="6" id="KW-1185">Reference proteome</keyword>
<dbReference type="GO" id="GO:0009044">
    <property type="term" value="F:xylan 1,4-beta-xylosidase activity"/>
    <property type="evidence" value="ECO:0007669"/>
    <property type="project" value="InterPro"/>
</dbReference>
<feature type="domain" description="Fibronectin type III-like" evidence="4">
    <location>
        <begin position="720"/>
        <end position="790"/>
    </location>
</feature>
<dbReference type="SUPFAM" id="SSF50405">
    <property type="entry name" value="Actin-crosslinking proteins"/>
    <property type="match status" value="1"/>
</dbReference>
<protein>
    <submittedName>
        <fullName evidence="5">Beta-glucosidase</fullName>
        <ecNumber evidence="5">3.2.1.21</ecNumber>
    </submittedName>
</protein>
<keyword evidence="5" id="KW-0326">Glycosidase</keyword>
<reference evidence="5 6" key="1">
    <citation type="submission" date="2020-08" db="EMBL/GenBank/DDBJ databases">
        <title>Genomic Encyclopedia of Type Strains, Phase IV (KMG-IV): sequencing the most valuable type-strain genomes for metagenomic binning, comparative biology and taxonomic classification.</title>
        <authorList>
            <person name="Goeker M."/>
        </authorList>
    </citation>
    <scope>NUCLEOTIDE SEQUENCE [LARGE SCALE GENOMIC DNA]</scope>
    <source>
        <strain evidence="5 6">YIM 65646</strain>
    </source>
</reference>
<dbReference type="Gene3D" id="2.60.40.10">
    <property type="entry name" value="Immunoglobulins"/>
    <property type="match status" value="1"/>
</dbReference>
<dbReference type="EMBL" id="JACHGT010000001">
    <property type="protein sequence ID" value="MBB6032331.1"/>
    <property type="molecule type" value="Genomic_DNA"/>
</dbReference>
<evidence type="ECO:0000259" key="4">
    <source>
        <dbReference type="SMART" id="SM01217"/>
    </source>
</evidence>
<evidence type="ECO:0000256" key="2">
    <source>
        <dbReference type="ARBA" id="ARBA00022729"/>
    </source>
</evidence>
<dbReference type="CDD" id="cd04084">
    <property type="entry name" value="CBM6_xylanase-like"/>
    <property type="match status" value="1"/>
</dbReference>
<evidence type="ECO:0000313" key="6">
    <source>
        <dbReference type="Proteomes" id="UP000548476"/>
    </source>
</evidence>
<accession>A0A841F5X5</accession>
<dbReference type="Gene3D" id="3.40.50.1700">
    <property type="entry name" value="Glycoside hydrolase family 3 C-terminal domain"/>
    <property type="match status" value="1"/>
</dbReference>
<dbReference type="InterPro" id="IPR026891">
    <property type="entry name" value="Fn3-like"/>
</dbReference>
<dbReference type="InterPro" id="IPR044993">
    <property type="entry name" value="BXL"/>
</dbReference>
<dbReference type="Pfam" id="PF03422">
    <property type="entry name" value="CBM_6"/>
    <property type="match status" value="1"/>
</dbReference>
<dbReference type="SUPFAM" id="SSF52279">
    <property type="entry name" value="Beta-D-glucan exohydrolase, C-terminal domain"/>
    <property type="match status" value="1"/>
</dbReference>
<dbReference type="Pfam" id="PF00933">
    <property type="entry name" value="Glyco_hydro_3"/>
    <property type="match status" value="1"/>
</dbReference>
<keyword evidence="3 5" id="KW-0378">Hydrolase</keyword>
<dbReference type="InterPro" id="IPR008999">
    <property type="entry name" value="Actin-crosslinking"/>
</dbReference>
<dbReference type="PANTHER" id="PTHR42721:SF3">
    <property type="entry name" value="BETA-D-XYLOSIDASE 5-RELATED"/>
    <property type="match status" value="1"/>
</dbReference>
<dbReference type="GO" id="GO:0008422">
    <property type="term" value="F:beta-glucosidase activity"/>
    <property type="evidence" value="ECO:0007669"/>
    <property type="project" value="UniProtKB-EC"/>
</dbReference>
<dbReference type="InterPro" id="IPR005084">
    <property type="entry name" value="CBM6"/>
</dbReference>
<comment type="caution">
    <text evidence="5">The sequence shown here is derived from an EMBL/GenBank/DDBJ whole genome shotgun (WGS) entry which is preliminary data.</text>
</comment>
<dbReference type="GO" id="GO:0046556">
    <property type="term" value="F:alpha-L-arabinofuranosidase activity"/>
    <property type="evidence" value="ECO:0007669"/>
    <property type="project" value="TreeGrafter"/>
</dbReference>
<dbReference type="InterPro" id="IPR002772">
    <property type="entry name" value="Glyco_hydro_3_C"/>
</dbReference>
<dbReference type="GO" id="GO:0045493">
    <property type="term" value="P:xylan catabolic process"/>
    <property type="evidence" value="ECO:0007669"/>
    <property type="project" value="InterPro"/>
</dbReference>
<evidence type="ECO:0000256" key="1">
    <source>
        <dbReference type="ARBA" id="ARBA00005336"/>
    </source>
</evidence>
<dbReference type="SMART" id="SM01217">
    <property type="entry name" value="Fn3_like"/>
    <property type="match status" value="1"/>
</dbReference>
<dbReference type="CDD" id="cd23343">
    <property type="entry name" value="beta-trefoil_FSCN_BglX-like"/>
    <property type="match status" value="1"/>
</dbReference>
<evidence type="ECO:0000313" key="5">
    <source>
        <dbReference type="EMBL" id="MBB6032331.1"/>
    </source>
</evidence>
<dbReference type="GO" id="GO:0030246">
    <property type="term" value="F:carbohydrate binding"/>
    <property type="evidence" value="ECO:0007669"/>
    <property type="project" value="InterPro"/>
</dbReference>
<proteinExistence type="inferred from homology"/>
<organism evidence="5 6">
    <name type="scientific">Phytomonospora endophytica</name>
    <dbReference type="NCBI Taxonomy" id="714109"/>
    <lineage>
        <taxon>Bacteria</taxon>
        <taxon>Bacillati</taxon>
        <taxon>Actinomycetota</taxon>
        <taxon>Actinomycetes</taxon>
        <taxon>Micromonosporales</taxon>
        <taxon>Micromonosporaceae</taxon>
        <taxon>Phytomonospora</taxon>
    </lineage>
</organism>
<evidence type="ECO:0000256" key="3">
    <source>
        <dbReference type="ARBA" id="ARBA00022801"/>
    </source>
</evidence>
<dbReference type="SUPFAM" id="SSF49785">
    <property type="entry name" value="Galactose-binding domain-like"/>
    <property type="match status" value="1"/>
</dbReference>
<dbReference type="Gene3D" id="3.20.20.300">
    <property type="entry name" value="Glycoside hydrolase, family 3, N-terminal domain"/>
    <property type="match status" value="1"/>
</dbReference>
<dbReference type="InterPro" id="IPR036962">
    <property type="entry name" value="Glyco_hydro_3_N_sf"/>
</dbReference>
<dbReference type="EC" id="3.2.1.21" evidence="5"/>
<dbReference type="GO" id="GO:0031222">
    <property type="term" value="P:arabinan catabolic process"/>
    <property type="evidence" value="ECO:0007669"/>
    <property type="project" value="TreeGrafter"/>
</dbReference>
<dbReference type="InterPro" id="IPR017853">
    <property type="entry name" value="GH"/>
</dbReference>
<dbReference type="PANTHER" id="PTHR42721">
    <property type="entry name" value="SUGAR HYDROLASE-RELATED"/>
    <property type="match status" value="1"/>
</dbReference>
<dbReference type="Pfam" id="PF14310">
    <property type="entry name" value="Fn3-like"/>
    <property type="match status" value="1"/>
</dbReference>
<dbReference type="Gene3D" id="2.60.120.380">
    <property type="match status" value="1"/>
</dbReference>
<dbReference type="InterPro" id="IPR001764">
    <property type="entry name" value="Glyco_hydro_3_N"/>
</dbReference>
<dbReference type="InterPro" id="IPR036881">
    <property type="entry name" value="Glyco_hydro_3_C_sf"/>
</dbReference>
<dbReference type="Gene3D" id="2.60.120.260">
    <property type="entry name" value="Galactose-binding domain-like"/>
    <property type="match status" value="1"/>
</dbReference>
<dbReference type="PRINTS" id="PR00133">
    <property type="entry name" value="GLHYDRLASE3"/>
</dbReference>
<name>A0A841F5X5_9ACTN</name>
<dbReference type="Proteomes" id="UP000548476">
    <property type="component" value="Unassembled WGS sequence"/>
</dbReference>
<dbReference type="RefSeq" id="WP_184785245.1">
    <property type="nucleotide sequence ID" value="NZ_BONT01000064.1"/>
</dbReference>
<dbReference type="InterPro" id="IPR013783">
    <property type="entry name" value="Ig-like_fold"/>
</dbReference>
<dbReference type="InterPro" id="IPR008979">
    <property type="entry name" value="Galactose-bd-like_sf"/>
</dbReference>
<keyword evidence="2" id="KW-0732">Signal</keyword>
<comment type="similarity">
    <text evidence="1">Belongs to the glycosyl hydrolase 3 family.</text>
</comment>
<dbReference type="SUPFAM" id="SSF51445">
    <property type="entry name" value="(Trans)glycosidases"/>
    <property type="match status" value="1"/>
</dbReference>
<sequence>MNASVHLDHTRPLTERVDALLGALSFEEKVAFLHQHQPPVERLGTAAFTTGTEAAHGLAWLGPATVFPQVVGLASTWDPELMERVGAAVGDEVRAFHHATGRCGLNVWAPVVNPLRDPRWGRNEEGHAEDPWLTGVLATAYSRGLRGDHPVYLKTAPTLKHFLAYNNETDRCVTSSNLGRRVLHEYELPAYRKALTEGAAVAVMASYNLINGRPAHVSPLIGEVLREWQPDVVVVSDAQAPSNLVDPQHYFDDHAHSHAAALRAGIDSFTDNSADSEPTIARVTEALHKGLIEQSDVDVAVRRLLTLRFRLGEFDPPELNPYTAIPAEVIDSPGHRALAREAATDGFVLLKRECGLLPLAPERSRTVAVLGPLGDRQLTDWYSGTLPYAVTAKDGLAARLGADQVTAADGADTIALSSNGLAVVSDGLGALRLAPSPPTAFAAYDWGGDQWTLLSVASGRFVTVAEDGTLSDTSPGPHEWVVRETFVPGYLADGGLRLRHPGSGKWLRAGDDGILRADASETAAGVFTVEVLTDGAAEAARLAAEADVAVVVLGNHPLVNGRETEDRPDLALPPAQQRLLEAVHAANPRTVLVLQSSYPYAITWAQDRLPAILWSAHGGQEYGHALAEVLYGDAEPGGRLTQTWYRDAADLPDLLDYDVIAGEATYLYFRGTPLYPFGHGLGYGTVEYKELRLSTDTVDADGTVEAEVVLANPGERPAVEVVQLYGHRARSRIPTPLRQLRAFAKVRLAPGESRSVTLRVDAAELGHWDVGAGRWTVPAARHRLQVGRAATDIQLSATITVRGEAPSPRVLLGELLAADHDDYCDAGLVPETPLSGDAVAATRDGAWTAFHDVTVDPSVTACRMRAANPSPIPATVTLRRFDPHAGPVLAAFTVPPTGGPQEFAVLDAPLPAAPGAGDLYLVYGTAGIVVGRLDFRVEST</sequence>
<dbReference type="Pfam" id="PF01915">
    <property type="entry name" value="Glyco_hydro_3_C"/>
    <property type="match status" value="1"/>
</dbReference>
<dbReference type="AlphaFoldDB" id="A0A841F5X5"/>